<evidence type="ECO:0000259" key="2">
    <source>
        <dbReference type="Pfam" id="PF09832"/>
    </source>
</evidence>
<feature type="chain" id="PRO_5046782758" evidence="1">
    <location>
        <begin position="30"/>
        <end position="192"/>
    </location>
</feature>
<dbReference type="EMBL" id="JAQQXT010000007">
    <property type="protein sequence ID" value="MDC8772397.1"/>
    <property type="molecule type" value="Genomic_DNA"/>
</dbReference>
<keyword evidence="1" id="KW-0732">Signal</keyword>
<keyword evidence="4" id="KW-1185">Reference proteome</keyword>
<dbReference type="InterPro" id="IPR018637">
    <property type="entry name" value="DUF2059"/>
</dbReference>
<accession>A0ABT5KG80</accession>
<evidence type="ECO:0000313" key="4">
    <source>
        <dbReference type="Proteomes" id="UP001221189"/>
    </source>
</evidence>
<reference evidence="3 4" key="1">
    <citation type="submission" date="2022-10" db="EMBL/GenBank/DDBJ databases">
        <title>Paucibacter sp. hw1 Genome sequencing.</title>
        <authorList>
            <person name="Park S."/>
        </authorList>
    </citation>
    <scope>NUCLEOTIDE SEQUENCE [LARGE SCALE GENOMIC DNA]</scope>
    <source>
        <strain evidence="4">hw1</strain>
    </source>
</reference>
<gene>
    <name evidence="3" type="ORF">PRZ03_12515</name>
</gene>
<evidence type="ECO:0000256" key="1">
    <source>
        <dbReference type="SAM" id="SignalP"/>
    </source>
</evidence>
<organism evidence="3 4">
    <name type="scientific">Roseateles albus</name>
    <dbReference type="NCBI Taxonomy" id="2987525"/>
    <lineage>
        <taxon>Bacteria</taxon>
        <taxon>Pseudomonadati</taxon>
        <taxon>Pseudomonadota</taxon>
        <taxon>Betaproteobacteria</taxon>
        <taxon>Burkholderiales</taxon>
        <taxon>Sphaerotilaceae</taxon>
        <taxon>Roseateles</taxon>
    </lineage>
</organism>
<feature type="signal peptide" evidence="1">
    <location>
        <begin position="1"/>
        <end position="29"/>
    </location>
</feature>
<comment type="caution">
    <text evidence="3">The sequence shown here is derived from an EMBL/GenBank/DDBJ whole genome shotgun (WGS) entry which is preliminary data.</text>
</comment>
<protein>
    <submittedName>
        <fullName evidence="3">DUF2059 domain-containing protein</fullName>
    </submittedName>
</protein>
<dbReference type="Pfam" id="PF09832">
    <property type="entry name" value="DUF2059"/>
    <property type="match status" value="1"/>
</dbReference>
<feature type="domain" description="DUF2059" evidence="2">
    <location>
        <begin position="115"/>
        <end position="168"/>
    </location>
</feature>
<proteinExistence type="predicted"/>
<name>A0ABT5KG80_9BURK</name>
<dbReference type="Proteomes" id="UP001221189">
    <property type="component" value="Unassembled WGS sequence"/>
</dbReference>
<sequence>MKTLYKMTRLTALTALTLSASLLCSAVQAQTQTLASADSRQALVDKLLSLWHVDDVAVVMVQRPAASAMEQARIALQGRVSADKRDRTLKDISTDVQTYVDEATPLARQSAQRLLKPTLSPLLLQHFNDEELRQIIALLESPVKKKFEKLAPELERTLGEKVAEDSGSAINPKLQTMTQAVGLKLRAASIAP</sequence>
<evidence type="ECO:0000313" key="3">
    <source>
        <dbReference type="EMBL" id="MDC8772397.1"/>
    </source>
</evidence>